<keyword evidence="2" id="KW-0472">Membrane</keyword>
<organism evidence="3 4">
    <name type="scientific">Roseateles aquatilis</name>
    <dbReference type="NCBI Taxonomy" id="431061"/>
    <lineage>
        <taxon>Bacteria</taxon>
        <taxon>Pseudomonadati</taxon>
        <taxon>Pseudomonadota</taxon>
        <taxon>Betaproteobacteria</taxon>
        <taxon>Burkholderiales</taxon>
        <taxon>Sphaerotilaceae</taxon>
        <taxon>Roseateles</taxon>
    </lineage>
</organism>
<feature type="region of interest" description="Disordered" evidence="1">
    <location>
        <begin position="508"/>
        <end position="545"/>
    </location>
</feature>
<dbReference type="AlphaFoldDB" id="A0A246JDK9"/>
<reference evidence="3 4" key="1">
    <citation type="journal article" date="2008" name="Int. J. Syst. Evol. Microbiol.">
        <title>Description of Roseateles aquatilis sp. nov. and Roseateles terrae sp. nov., in the class Betaproteobacteria, and emended description of the genus Roseateles.</title>
        <authorList>
            <person name="Gomila M."/>
            <person name="Bowien B."/>
            <person name="Falsen E."/>
            <person name="Moore E.R."/>
            <person name="Lalucat J."/>
        </authorList>
    </citation>
    <scope>NUCLEOTIDE SEQUENCE [LARGE SCALE GENOMIC DNA]</scope>
    <source>
        <strain evidence="3 4">CCUG 48205</strain>
    </source>
</reference>
<name>A0A246JDK9_9BURK</name>
<sequence>MSLVSRPIAAAADAAAVVQATRRRPRRPPPRRGQAGFAMLLELSLGLTVLSVATIGWVRGQDFMHKVAVGKQAGEKQAAIHEGALGYARDHGQRIVLLPRACEQVALSLPSSGTGDGSLTTRPPPSGCELTIDGQRIANGYQPTVAELNALGYMDEDDKLPLPHGDLVVNEHSGQRMAPRWFTSIRCTSACDDRLDTKAAAVPRPASASSAASTPAPADRRPTLAVTVFNTQPFYAEALPFGALAQIQAARKALGHAGVLSPPGSTPETAAALKGSRLPVPNPIRGATPDSGAPGVLAAHGLVHLTDRHRRSAEVSPCVAGGSATCRDGSAPPTARWDFNGQDLANVGRLTVSGDTTVAGDLSAEKIVQAKERLIVGQSPRPPRHWDRHVVGRENMLDAKMEVNGNAYIDRDLQIGARYPHGGANLNVGNGNVTVHNGVVKVLSGYGDFSGGTAAIGNSRLAGVRLPTTRAPGLPCDPDGSSPELSGGNLGLHFDGTSMHVMVCRPHQRDRWGGGDSQTRPMSGLWTRSGDGRAEGRLNEPLAPN</sequence>
<keyword evidence="2" id="KW-1133">Transmembrane helix</keyword>
<feature type="compositionally biased region" description="Low complexity" evidence="1">
    <location>
        <begin position="200"/>
        <end position="217"/>
    </location>
</feature>
<dbReference type="OrthoDB" id="9071880at2"/>
<gene>
    <name evidence="3" type="ORF">CDN99_11200</name>
</gene>
<dbReference type="RefSeq" id="WP_088384942.1">
    <property type="nucleotide sequence ID" value="NZ_NIOF01000004.1"/>
</dbReference>
<proteinExistence type="predicted"/>
<dbReference type="Proteomes" id="UP000197468">
    <property type="component" value="Unassembled WGS sequence"/>
</dbReference>
<evidence type="ECO:0000256" key="2">
    <source>
        <dbReference type="SAM" id="Phobius"/>
    </source>
</evidence>
<feature type="transmembrane region" description="Helical" evidence="2">
    <location>
        <begin position="35"/>
        <end position="58"/>
    </location>
</feature>
<keyword evidence="2" id="KW-0812">Transmembrane</keyword>
<comment type="caution">
    <text evidence="3">The sequence shown here is derived from an EMBL/GenBank/DDBJ whole genome shotgun (WGS) entry which is preliminary data.</text>
</comment>
<evidence type="ECO:0000256" key="1">
    <source>
        <dbReference type="SAM" id="MobiDB-lite"/>
    </source>
</evidence>
<feature type="region of interest" description="Disordered" evidence="1">
    <location>
        <begin position="200"/>
        <end position="220"/>
    </location>
</feature>
<keyword evidence="4" id="KW-1185">Reference proteome</keyword>
<accession>A0A246JDK9</accession>
<evidence type="ECO:0000313" key="3">
    <source>
        <dbReference type="EMBL" id="OWQ90735.1"/>
    </source>
</evidence>
<protein>
    <submittedName>
        <fullName evidence="3">Uncharacterized protein</fullName>
    </submittedName>
</protein>
<dbReference type="EMBL" id="NIOF01000004">
    <property type="protein sequence ID" value="OWQ90735.1"/>
    <property type="molecule type" value="Genomic_DNA"/>
</dbReference>
<evidence type="ECO:0000313" key="4">
    <source>
        <dbReference type="Proteomes" id="UP000197468"/>
    </source>
</evidence>